<dbReference type="InterPro" id="IPR016032">
    <property type="entry name" value="Sig_transdc_resp-reg_C-effctor"/>
</dbReference>
<dbReference type="GO" id="GO:0006355">
    <property type="term" value="P:regulation of DNA-templated transcription"/>
    <property type="evidence" value="ECO:0007669"/>
    <property type="project" value="InterPro"/>
</dbReference>
<organism evidence="1 2">
    <name type="scientific">Morganella morganii</name>
    <name type="common">Proteus morganii</name>
    <dbReference type="NCBI Taxonomy" id="582"/>
    <lineage>
        <taxon>Bacteria</taxon>
        <taxon>Pseudomonadati</taxon>
        <taxon>Pseudomonadota</taxon>
        <taxon>Gammaproteobacteria</taxon>
        <taxon>Enterobacterales</taxon>
        <taxon>Morganellaceae</taxon>
        <taxon>Morganella</taxon>
    </lineage>
</organism>
<accession>A0A8I0PYQ3</accession>
<dbReference type="AlphaFoldDB" id="A0A8I0PYQ3"/>
<sequence>MDFFNRIDKKGNLLNFSDAVDKLKSINPLDILTPEEWVITWLLINRHTNAEIAKVTNNKVNTVNKSVDRILGPKKLTIFDRHMLSDIGYYLDWDSFIPVFIISNISKSNINGLM</sequence>
<reference evidence="1" key="1">
    <citation type="submission" date="2017-12" db="EMBL/GenBank/DDBJ databases">
        <title>Genome sequencing and analysis.</title>
        <authorList>
            <person name="Huang Y.-T."/>
        </authorList>
    </citation>
    <scope>NUCLEOTIDE SEQUENCE</scope>
    <source>
        <strain evidence="1">VGH116</strain>
    </source>
</reference>
<dbReference type="Proteomes" id="UP000650477">
    <property type="component" value="Unassembled WGS sequence"/>
</dbReference>
<dbReference type="SUPFAM" id="SSF46894">
    <property type="entry name" value="C-terminal effector domain of the bipartite response regulators"/>
    <property type="match status" value="1"/>
</dbReference>
<name>A0A8I0PYQ3_MORMO</name>
<proteinExistence type="predicted"/>
<dbReference type="GO" id="GO:0003677">
    <property type="term" value="F:DNA binding"/>
    <property type="evidence" value="ECO:0007669"/>
    <property type="project" value="InterPro"/>
</dbReference>
<evidence type="ECO:0008006" key="3">
    <source>
        <dbReference type="Google" id="ProtNLM"/>
    </source>
</evidence>
<comment type="caution">
    <text evidence="1">The sequence shown here is derived from an EMBL/GenBank/DDBJ whole genome shotgun (WGS) entry which is preliminary data.</text>
</comment>
<evidence type="ECO:0000313" key="2">
    <source>
        <dbReference type="Proteomes" id="UP000650477"/>
    </source>
</evidence>
<dbReference type="RefSeq" id="WP_193830505.1">
    <property type="nucleotide sequence ID" value="NZ_PKLF01000047.1"/>
</dbReference>
<dbReference type="InterPro" id="IPR036388">
    <property type="entry name" value="WH-like_DNA-bd_sf"/>
</dbReference>
<protein>
    <recommendedName>
        <fullName evidence="3">HTH luxR-type domain-containing protein</fullName>
    </recommendedName>
</protein>
<evidence type="ECO:0000313" key="1">
    <source>
        <dbReference type="EMBL" id="MBE8614778.1"/>
    </source>
</evidence>
<dbReference type="Gene3D" id="1.10.10.10">
    <property type="entry name" value="Winged helix-like DNA-binding domain superfamily/Winged helix DNA-binding domain"/>
    <property type="match status" value="1"/>
</dbReference>
<dbReference type="EMBL" id="PKLF01000047">
    <property type="protein sequence ID" value="MBE8614778.1"/>
    <property type="molecule type" value="Genomic_DNA"/>
</dbReference>
<gene>
    <name evidence="1" type="ORF">CYG68_20845</name>
</gene>